<comment type="caution">
    <text evidence="2">The sequence shown here is derived from an EMBL/GenBank/DDBJ whole genome shotgun (WGS) entry which is preliminary data.</text>
</comment>
<proteinExistence type="predicted"/>
<gene>
    <name evidence="2" type="ORF">SO694_0004306</name>
</gene>
<accession>A0ABR1G7K5</accession>
<sequence>MGYGSSHSGRRSPQVGWKMYSAERFYDAPLIYNASCVGGDLSFVTHNAKQNDEYSGTYACCGRRRAWTPADDGGVDADAGRRPRGCPTGSRRR</sequence>
<name>A0ABR1G7K5_AURAN</name>
<dbReference type="EMBL" id="JBBJCI010000084">
    <property type="protein sequence ID" value="KAK7248924.1"/>
    <property type="molecule type" value="Genomic_DNA"/>
</dbReference>
<organism evidence="2 3">
    <name type="scientific">Aureococcus anophagefferens</name>
    <name type="common">Harmful bloom alga</name>
    <dbReference type="NCBI Taxonomy" id="44056"/>
    <lineage>
        <taxon>Eukaryota</taxon>
        <taxon>Sar</taxon>
        <taxon>Stramenopiles</taxon>
        <taxon>Ochrophyta</taxon>
        <taxon>Pelagophyceae</taxon>
        <taxon>Pelagomonadales</taxon>
        <taxon>Pelagomonadaceae</taxon>
        <taxon>Aureococcus</taxon>
    </lineage>
</organism>
<protein>
    <submittedName>
        <fullName evidence="2">Uncharacterized protein</fullName>
    </submittedName>
</protein>
<evidence type="ECO:0000313" key="2">
    <source>
        <dbReference type="EMBL" id="KAK7248924.1"/>
    </source>
</evidence>
<feature type="region of interest" description="Disordered" evidence="1">
    <location>
        <begin position="68"/>
        <end position="93"/>
    </location>
</feature>
<evidence type="ECO:0000256" key="1">
    <source>
        <dbReference type="SAM" id="MobiDB-lite"/>
    </source>
</evidence>
<reference evidence="2 3" key="1">
    <citation type="submission" date="2024-03" db="EMBL/GenBank/DDBJ databases">
        <title>Aureococcus anophagefferens CCMP1851 and Kratosvirus quantuckense: Draft genome of a second virus-susceptible host strain in the model system.</title>
        <authorList>
            <person name="Chase E."/>
            <person name="Truchon A.R."/>
            <person name="Schepens W."/>
            <person name="Wilhelm S.W."/>
        </authorList>
    </citation>
    <scope>NUCLEOTIDE SEQUENCE [LARGE SCALE GENOMIC DNA]</scope>
    <source>
        <strain evidence="2 3">CCMP1851</strain>
    </source>
</reference>
<keyword evidence="3" id="KW-1185">Reference proteome</keyword>
<evidence type="ECO:0000313" key="3">
    <source>
        <dbReference type="Proteomes" id="UP001363151"/>
    </source>
</evidence>
<dbReference type="Proteomes" id="UP001363151">
    <property type="component" value="Unassembled WGS sequence"/>
</dbReference>